<dbReference type="EMBL" id="LFZO01000120">
    <property type="protein sequence ID" value="KXT13370.1"/>
    <property type="molecule type" value="Genomic_DNA"/>
</dbReference>
<comment type="caution">
    <text evidence="1">The sequence shown here is derived from an EMBL/GenBank/DDBJ whole genome shotgun (WGS) entry which is preliminary data.</text>
</comment>
<name>A0A139IF91_9PEZI</name>
<gene>
    <name evidence="1" type="ORF">AC579_2949</name>
</gene>
<reference evidence="1 2" key="1">
    <citation type="submission" date="2015-07" db="EMBL/GenBank/DDBJ databases">
        <title>Comparative genomics of the Sigatoka disease complex on banana suggests a link between parallel evolutionary changes in Pseudocercospora fijiensis and Pseudocercospora eumusae and increased virulence on the banana host.</title>
        <authorList>
            <person name="Chang T.-C."/>
            <person name="Salvucci A."/>
            <person name="Crous P.W."/>
            <person name="Stergiopoulos I."/>
        </authorList>
    </citation>
    <scope>NUCLEOTIDE SEQUENCE [LARGE SCALE GENOMIC DNA]</scope>
    <source>
        <strain evidence="1 2">CBS 116634</strain>
    </source>
</reference>
<dbReference type="Proteomes" id="UP000073492">
    <property type="component" value="Unassembled WGS sequence"/>
</dbReference>
<evidence type="ECO:0000313" key="2">
    <source>
        <dbReference type="Proteomes" id="UP000073492"/>
    </source>
</evidence>
<dbReference type="AlphaFoldDB" id="A0A139IF91"/>
<protein>
    <submittedName>
        <fullName evidence="1">Uncharacterized protein</fullName>
    </submittedName>
</protein>
<organism evidence="1 2">
    <name type="scientific">Pseudocercospora musae</name>
    <dbReference type="NCBI Taxonomy" id="113226"/>
    <lineage>
        <taxon>Eukaryota</taxon>
        <taxon>Fungi</taxon>
        <taxon>Dikarya</taxon>
        <taxon>Ascomycota</taxon>
        <taxon>Pezizomycotina</taxon>
        <taxon>Dothideomycetes</taxon>
        <taxon>Dothideomycetidae</taxon>
        <taxon>Mycosphaerellales</taxon>
        <taxon>Mycosphaerellaceae</taxon>
        <taxon>Pseudocercospora</taxon>
    </lineage>
</organism>
<accession>A0A139IF91</accession>
<sequence>MKSPDFLCIFLPSGVILQSMASGTNQNIMSAQAKDPIEDAALQSMASGTNQNIMSAQAKDPIEDAASPASGAISPTAQNAKKRVTFFDLPAELRNQIYDGVAEHDAPKQALKAYFPHRGPPRTLADVCKQTRREYLPRLHQDLALWLFDSYVKSDSTMEWLDIFGRSRVPLTRKFCIWCDPFCCKIVLHGKNSEKQLTVRYDWFADESEDYEAEDAAAEEFVRSHVQHCESDPYLALEGLEKVSGHVRSRMAQRKAEQWSGLEKR</sequence>
<evidence type="ECO:0000313" key="1">
    <source>
        <dbReference type="EMBL" id="KXT13370.1"/>
    </source>
</evidence>
<dbReference type="OrthoDB" id="3647705at2759"/>
<proteinExistence type="predicted"/>
<keyword evidence="2" id="KW-1185">Reference proteome</keyword>